<dbReference type="CDD" id="cd05380">
    <property type="entry name" value="CAP_euk"/>
    <property type="match status" value="2"/>
</dbReference>
<dbReference type="Pfam" id="PF00188">
    <property type="entry name" value="CAP"/>
    <property type="match status" value="2"/>
</dbReference>
<evidence type="ECO:0000313" key="3">
    <source>
        <dbReference type="Proteomes" id="UP000024635"/>
    </source>
</evidence>
<dbReference type="InterPro" id="IPR014044">
    <property type="entry name" value="CAP_dom"/>
</dbReference>
<dbReference type="SMART" id="SM00198">
    <property type="entry name" value="SCP"/>
    <property type="match status" value="2"/>
</dbReference>
<dbReference type="STRING" id="53326.A0A016VGM9"/>
<dbReference type="AlphaFoldDB" id="A0A016VGM9"/>
<dbReference type="EMBL" id="JARK01001346">
    <property type="protein sequence ID" value="EYC26535.1"/>
    <property type="molecule type" value="Genomic_DNA"/>
</dbReference>
<name>A0A016VGM9_9BILA</name>
<dbReference type="Proteomes" id="UP000024635">
    <property type="component" value="Unassembled WGS sequence"/>
</dbReference>
<proteinExistence type="predicted"/>
<dbReference type="OrthoDB" id="5820037at2759"/>
<evidence type="ECO:0000313" key="2">
    <source>
        <dbReference type="EMBL" id="EYC26535.1"/>
    </source>
</evidence>
<dbReference type="PANTHER" id="PTHR10334">
    <property type="entry name" value="CYSTEINE-RICH SECRETORY PROTEIN-RELATED"/>
    <property type="match status" value="1"/>
</dbReference>
<dbReference type="InterPro" id="IPR035940">
    <property type="entry name" value="CAP_sf"/>
</dbReference>
<evidence type="ECO:0000259" key="1">
    <source>
        <dbReference type="SMART" id="SM00198"/>
    </source>
</evidence>
<dbReference type="SUPFAM" id="SSF55797">
    <property type="entry name" value="PR-1-like"/>
    <property type="match status" value="2"/>
</dbReference>
<comment type="caution">
    <text evidence="2">The sequence shown here is derived from an EMBL/GenBank/DDBJ whole genome shotgun (WGS) entry which is preliminary data.</text>
</comment>
<accession>A0A016VGM9</accession>
<dbReference type="Gene3D" id="3.40.33.10">
    <property type="entry name" value="CAP"/>
    <property type="match status" value="2"/>
</dbReference>
<feature type="domain" description="SCP" evidence="1">
    <location>
        <begin position="52"/>
        <end position="199"/>
    </location>
</feature>
<reference evidence="3" key="1">
    <citation type="journal article" date="2015" name="Nat. Genet.">
        <title>The genome and transcriptome of the zoonotic hookworm Ancylostoma ceylanicum identify infection-specific gene families.</title>
        <authorList>
            <person name="Schwarz E.M."/>
            <person name="Hu Y."/>
            <person name="Antoshechkin I."/>
            <person name="Miller M.M."/>
            <person name="Sternberg P.W."/>
            <person name="Aroian R.V."/>
        </authorList>
    </citation>
    <scope>NUCLEOTIDE SEQUENCE</scope>
    <source>
        <strain evidence="3">HY135</strain>
    </source>
</reference>
<gene>
    <name evidence="2" type="primary">Acey_s0010.g1209</name>
    <name evidence="2" type="synonym">ASP-s0010.g1209</name>
    <name evidence="2" type="ORF">Y032_0010g1209</name>
</gene>
<organism evidence="2 3">
    <name type="scientific">Ancylostoma ceylanicum</name>
    <dbReference type="NCBI Taxonomy" id="53326"/>
    <lineage>
        <taxon>Eukaryota</taxon>
        <taxon>Metazoa</taxon>
        <taxon>Ecdysozoa</taxon>
        <taxon>Nematoda</taxon>
        <taxon>Chromadorea</taxon>
        <taxon>Rhabditida</taxon>
        <taxon>Rhabditina</taxon>
        <taxon>Rhabditomorpha</taxon>
        <taxon>Strongyloidea</taxon>
        <taxon>Ancylostomatidae</taxon>
        <taxon>Ancylostomatinae</taxon>
        <taxon>Ancylostoma</taxon>
    </lineage>
</organism>
<dbReference type="InterPro" id="IPR001283">
    <property type="entry name" value="CRISP-related"/>
</dbReference>
<keyword evidence="3" id="KW-1185">Reference proteome</keyword>
<sequence length="454" mass="50165">MEVPRRVALVVQWKSIHKTFDSFMTVSLTLLQIISASGTTNFGCKNSLISDQWREKVLELHNKYRRTLAKGDQLGKDSVKLPMSKKTELMHWDCAMEEMAEAAAKDCPTTPAQPTIPGGNDKFGLVFESTNVKGKECNPVTKTDTLIKTWWKEGAKKQEDQKRVQDNDKFAQMAYSESSGLGCTYQTCGRQLYVLCLYGQDAVTKVNAQGDLYPATQQESELCNQCGNNAAGQLQCADALCNPPYTPIVITKSTVCPTCTKAVPEDVRVTALDMHNYYRRLLATGWAKDKKIKYAKPASKMNALVYDKDLEDAAFTYVTANQNDCPTKQEKDIGENFWSGTYTLTEEEAMKEAIKKWWGPLESTGLGDNLEYTDGMDNGAFKYFVNIAHDETKKIGCAAKSCPPQGITVVDCRYDPAITDSDTIYTAGKMPCKPCPSGTTCSKLGGLCEAPATP</sequence>
<feature type="domain" description="SCP" evidence="1">
    <location>
        <begin position="266"/>
        <end position="422"/>
    </location>
</feature>
<protein>
    <recommendedName>
        <fullName evidence="1">SCP domain-containing protein</fullName>
    </recommendedName>
</protein>